<evidence type="ECO:0000256" key="6">
    <source>
        <dbReference type="RuleBase" id="RU003983"/>
    </source>
</evidence>
<evidence type="ECO:0000259" key="8">
    <source>
        <dbReference type="Pfam" id="PF01435"/>
    </source>
</evidence>
<dbReference type="InterPro" id="IPR051156">
    <property type="entry name" value="Mito/Outer_Membr_Metalloprot"/>
</dbReference>
<dbReference type="Pfam" id="PF01435">
    <property type="entry name" value="Peptidase_M48"/>
    <property type="match status" value="1"/>
</dbReference>
<evidence type="ECO:0000256" key="1">
    <source>
        <dbReference type="ARBA" id="ARBA00022670"/>
    </source>
</evidence>
<comment type="cofactor">
    <cofactor evidence="6">
        <name>Zn(2+)</name>
        <dbReference type="ChEBI" id="CHEBI:29105"/>
    </cofactor>
    <text evidence="6">Binds 1 zinc ion per subunit.</text>
</comment>
<dbReference type="CDD" id="cd07332">
    <property type="entry name" value="M48C_Oma1_like"/>
    <property type="match status" value="1"/>
</dbReference>
<evidence type="ECO:0000256" key="5">
    <source>
        <dbReference type="ARBA" id="ARBA00023049"/>
    </source>
</evidence>
<evidence type="ECO:0000256" key="3">
    <source>
        <dbReference type="ARBA" id="ARBA00022801"/>
    </source>
</evidence>
<dbReference type="InterPro" id="IPR001915">
    <property type="entry name" value="Peptidase_M48"/>
</dbReference>
<reference evidence="10 11" key="1">
    <citation type="submission" date="2021-08" db="EMBL/GenBank/DDBJ databases">
        <title>Massilia sp. R798.</title>
        <authorList>
            <person name="Baek J.H."/>
            <person name="Jung H.S."/>
            <person name="Kim K.R."/>
            <person name="Jeon C.O."/>
        </authorList>
    </citation>
    <scope>NUCLEOTIDE SEQUENCE [LARGE SCALE GENOMIC DNA]</scope>
    <source>
        <strain evidence="10 11">R798</strain>
    </source>
</reference>
<organism evidence="10 11">
    <name type="scientific">Massilia soli</name>
    <dbReference type="NCBI Taxonomy" id="2792854"/>
    <lineage>
        <taxon>Bacteria</taxon>
        <taxon>Pseudomonadati</taxon>
        <taxon>Pseudomonadota</taxon>
        <taxon>Betaproteobacteria</taxon>
        <taxon>Burkholderiales</taxon>
        <taxon>Oxalobacteraceae</taxon>
        <taxon>Telluria group</taxon>
        <taxon>Massilia</taxon>
    </lineage>
</organism>
<comment type="caution">
    <text evidence="10">The sequence shown here is derived from an EMBL/GenBank/DDBJ whole genome shotgun (WGS) entry which is preliminary data.</text>
</comment>
<protein>
    <submittedName>
        <fullName evidence="10">M48 family metallopeptidase</fullName>
    </submittedName>
</protein>
<keyword evidence="3 6" id="KW-0378">Hydrolase</keyword>
<keyword evidence="5 6" id="KW-0482">Metalloprotease</keyword>
<evidence type="ECO:0000256" key="7">
    <source>
        <dbReference type="SAM" id="Phobius"/>
    </source>
</evidence>
<evidence type="ECO:0000259" key="9">
    <source>
        <dbReference type="Pfam" id="PF23368"/>
    </source>
</evidence>
<dbReference type="EMBL" id="JAFBIL020000010">
    <property type="protein sequence ID" value="MBZ2209880.1"/>
    <property type="molecule type" value="Genomic_DNA"/>
</dbReference>
<keyword evidence="1 6" id="KW-0645">Protease</keyword>
<dbReference type="PANTHER" id="PTHR22726:SF24">
    <property type="entry name" value="M48 FAMILY METALLOPEPTIDASE"/>
    <property type="match status" value="1"/>
</dbReference>
<keyword evidence="11" id="KW-1185">Reference proteome</keyword>
<evidence type="ECO:0000256" key="2">
    <source>
        <dbReference type="ARBA" id="ARBA00022723"/>
    </source>
</evidence>
<dbReference type="Gene3D" id="3.30.2010.10">
    <property type="entry name" value="Metalloproteases ('zincins'), catalytic domain"/>
    <property type="match status" value="1"/>
</dbReference>
<keyword evidence="4 6" id="KW-0862">Zinc</keyword>
<keyword evidence="7" id="KW-0812">Transmembrane</keyword>
<name>A0ABS7SVE3_9BURK</name>
<feature type="transmembrane region" description="Helical" evidence="7">
    <location>
        <begin position="247"/>
        <end position="271"/>
    </location>
</feature>
<accession>A0ABS7SVE3</accession>
<evidence type="ECO:0000313" key="11">
    <source>
        <dbReference type="Proteomes" id="UP000809349"/>
    </source>
</evidence>
<dbReference type="InterPro" id="IPR055518">
    <property type="entry name" value="DUF7092"/>
</dbReference>
<dbReference type="PANTHER" id="PTHR22726">
    <property type="entry name" value="METALLOENDOPEPTIDASE OMA1"/>
    <property type="match status" value="1"/>
</dbReference>
<dbReference type="Pfam" id="PF23368">
    <property type="entry name" value="DUF7092"/>
    <property type="match status" value="1"/>
</dbReference>
<feature type="domain" description="DUF7092" evidence="9">
    <location>
        <begin position="1"/>
        <end position="77"/>
    </location>
</feature>
<dbReference type="RefSeq" id="WP_223470728.1">
    <property type="nucleotide sequence ID" value="NZ_JAFBIL020000010.1"/>
</dbReference>
<keyword evidence="7" id="KW-1133">Transmembrane helix</keyword>
<feature type="domain" description="Peptidase M48" evidence="8">
    <location>
        <begin position="155"/>
        <end position="344"/>
    </location>
</feature>
<keyword evidence="7" id="KW-0472">Membrane</keyword>
<sequence length="347" mass="37190">MILAHYFDGLSARLHLVHLDLAGGAISLAGPDLVRSYAFSETTLAEPFARAVGVLDFADGARCEIGDPAATAAIAAALGYRKSRVVRWQDRWHAALLALVLLVATLFAAVQWGVPALTSRMVAALPDSVDQQVGDAAFEAVSEEWFDDSRLSDQRIAEVQAMFQAVAPARPRLPMQLHVMNAATLPPNALAFPNGQIVVTDSMILHILGGEADFDDDARAMLTGVLAHEVAHLHHRHSMQTLARSSMLAALSATLFGDFSAVVAGAPVLLLNMEYSRDMETQADAYAVARMKQLGLPPAALAQLFESLDAASPGESMLPRWMQQAGNYFGSHPATKERSAAIRGADR</sequence>
<evidence type="ECO:0000313" key="10">
    <source>
        <dbReference type="EMBL" id="MBZ2209880.1"/>
    </source>
</evidence>
<proteinExistence type="inferred from homology"/>
<dbReference type="Proteomes" id="UP000809349">
    <property type="component" value="Unassembled WGS sequence"/>
</dbReference>
<comment type="similarity">
    <text evidence="6">Belongs to the peptidase M48 family.</text>
</comment>
<keyword evidence="2" id="KW-0479">Metal-binding</keyword>
<gene>
    <name evidence="10" type="ORF">I4X03_021650</name>
</gene>
<feature type="transmembrane region" description="Helical" evidence="7">
    <location>
        <begin position="92"/>
        <end position="114"/>
    </location>
</feature>
<evidence type="ECO:0000256" key="4">
    <source>
        <dbReference type="ARBA" id="ARBA00022833"/>
    </source>
</evidence>